<dbReference type="AlphaFoldDB" id="A0A1Q9JKC0"/>
<comment type="caution">
    <text evidence="3">The sequence shown here is derived from an EMBL/GenBank/DDBJ whole genome shotgun (WGS) entry which is preliminary data.</text>
</comment>
<dbReference type="GO" id="GO:0045004">
    <property type="term" value="P:DNA replication proofreading"/>
    <property type="evidence" value="ECO:0007669"/>
    <property type="project" value="TreeGrafter"/>
</dbReference>
<dbReference type="GO" id="GO:0003887">
    <property type="term" value="F:DNA-directed DNA polymerase activity"/>
    <property type="evidence" value="ECO:0007669"/>
    <property type="project" value="InterPro"/>
</dbReference>
<dbReference type="NCBIfam" id="TIGR00573">
    <property type="entry name" value="dnaq"/>
    <property type="match status" value="1"/>
</dbReference>
<proteinExistence type="predicted"/>
<dbReference type="RefSeq" id="WP_075714426.1">
    <property type="nucleotide sequence ID" value="NZ_MJIE01000001.1"/>
</dbReference>
<dbReference type="CDD" id="cd06127">
    <property type="entry name" value="DEDDh"/>
    <property type="match status" value="1"/>
</dbReference>
<evidence type="ECO:0000256" key="1">
    <source>
        <dbReference type="ARBA" id="ARBA00022839"/>
    </source>
</evidence>
<dbReference type="PANTHER" id="PTHR30231">
    <property type="entry name" value="DNA POLYMERASE III SUBUNIT EPSILON"/>
    <property type="match status" value="1"/>
</dbReference>
<feature type="domain" description="Exonuclease" evidence="2">
    <location>
        <begin position="129"/>
        <end position="293"/>
    </location>
</feature>
<dbReference type="GO" id="GO:0005829">
    <property type="term" value="C:cytosol"/>
    <property type="evidence" value="ECO:0007669"/>
    <property type="project" value="TreeGrafter"/>
</dbReference>
<reference evidence="3 4" key="1">
    <citation type="journal article" date="2016" name="Appl. Environ. Microbiol.">
        <title>Function and Phylogeny of Bacterial Butyryl Coenzyme A:Acetate Transferases and Their Diversity in the Proximal Colon of Swine.</title>
        <authorList>
            <person name="Trachsel J."/>
            <person name="Bayles D.O."/>
            <person name="Looft T."/>
            <person name="Levine U.Y."/>
            <person name="Allen H.K."/>
        </authorList>
    </citation>
    <scope>NUCLEOTIDE SEQUENCE [LARGE SCALE GENOMIC DNA]</scope>
    <source>
        <strain evidence="3 4">68-3-10</strain>
    </source>
</reference>
<keyword evidence="1" id="KW-0540">Nuclease</keyword>
<keyword evidence="4" id="KW-1185">Reference proteome</keyword>
<dbReference type="InterPro" id="IPR010152">
    <property type="entry name" value="CRISPR-assoc_prot_Cas2_sub"/>
</dbReference>
<evidence type="ECO:0000259" key="2">
    <source>
        <dbReference type="SMART" id="SM00479"/>
    </source>
</evidence>
<dbReference type="Pfam" id="PF00929">
    <property type="entry name" value="RNase_T"/>
    <property type="match status" value="1"/>
</dbReference>
<dbReference type="InterPro" id="IPR013520">
    <property type="entry name" value="Ribonucl_H"/>
</dbReference>
<dbReference type="Gene3D" id="3.30.70.240">
    <property type="match status" value="1"/>
</dbReference>
<accession>A0A1Q9JKC0</accession>
<dbReference type="InterPro" id="IPR036397">
    <property type="entry name" value="RNaseH_sf"/>
</dbReference>
<dbReference type="CDD" id="cd09755">
    <property type="entry name" value="Cas2_I-E"/>
    <property type="match status" value="1"/>
</dbReference>
<evidence type="ECO:0000313" key="4">
    <source>
        <dbReference type="Proteomes" id="UP000187404"/>
    </source>
</evidence>
<dbReference type="InterPro" id="IPR006054">
    <property type="entry name" value="DnaQ"/>
</dbReference>
<dbReference type="Proteomes" id="UP000187404">
    <property type="component" value="Unassembled WGS sequence"/>
</dbReference>
<dbReference type="NCBIfam" id="TIGR01873">
    <property type="entry name" value="cas_CT1978"/>
    <property type="match status" value="1"/>
</dbReference>
<organism evidence="3 4">
    <name type="scientific">Hornefia porci</name>
    <dbReference type="NCBI Taxonomy" id="2652292"/>
    <lineage>
        <taxon>Bacteria</taxon>
        <taxon>Bacillati</taxon>
        <taxon>Bacillota</taxon>
        <taxon>Clostridia</taxon>
        <taxon>Peptostreptococcales</taxon>
        <taxon>Anaerovoracaceae</taxon>
        <taxon>Hornefia</taxon>
    </lineage>
</organism>
<gene>
    <name evidence="3" type="ORF">BHK98_11565</name>
</gene>
<dbReference type="SMART" id="SM00479">
    <property type="entry name" value="EXOIII"/>
    <property type="match status" value="1"/>
</dbReference>
<dbReference type="PANTHER" id="PTHR30231:SF41">
    <property type="entry name" value="DNA POLYMERASE III SUBUNIT EPSILON"/>
    <property type="match status" value="1"/>
</dbReference>
<keyword evidence="1" id="KW-0269">Exonuclease</keyword>
<sequence>MPFTVITLKKVPNSLRGDLTRWMQEIATGVYVGNFNSRVREALWQRITDTVGDGEATMSFAFRNEIGYSFQTINAERRVVDYDGIPLVLLPSKESETQGKDKTAGFSNASKIHRARRVVRPEAEHQQTELVFLDIETTGLDVEKDKIIEIGAIKLMGEEEEVFHELIKIKEKIPNTIEKLTGITSSELSSDGVELERCIAEFREFIGKSELIGYNIRFDITFLNKALSNASLPPIHNKTSDLMREAKKRNMFQTNYKLDTTLKEYGIDKVVRHRALEDAKLINQLYNAMNEKN</sequence>
<name>A0A1Q9JKC0_9FIRM</name>
<protein>
    <submittedName>
        <fullName evidence="3">Type I-E CRISPR-associated endoribonuclease Cas2</fullName>
    </submittedName>
</protein>
<dbReference type="GO" id="GO:0003677">
    <property type="term" value="F:DNA binding"/>
    <property type="evidence" value="ECO:0007669"/>
    <property type="project" value="InterPro"/>
</dbReference>
<dbReference type="GO" id="GO:0008408">
    <property type="term" value="F:3'-5' exonuclease activity"/>
    <property type="evidence" value="ECO:0007669"/>
    <property type="project" value="TreeGrafter"/>
</dbReference>
<dbReference type="InterPro" id="IPR012337">
    <property type="entry name" value="RNaseH-like_sf"/>
</dbReference>
<dbReference type="Pfam" id="PF09707">
    <property type="entry name" value="Cas_Cas2CT1978"/>
    <property type="match status" value="1"/>
</dbReference>
<dbReference type="EMBL" id="MJIE01000001">
    <property type="protein sequence ID" value="OLR56649.1"/>
    <property type="molecule type" value="Genomic_DNA"/>
</dbReference>
<keyword evidence="1" id="KW-0378">Hydrolase</keyword>
<evidence type="ECO:0000313" key="3">
    <source>
        <dbReference type="EMBL" id="OLR56649.1"/>
    </source>
</evidence>
<dbReference type="STRING" id="1261640.BHK98_11565"/>
<dbReference type="Gene3D" id="3.30.420.10">
    <property type="entry name" value="Ribonuclease H-like superfamily/Ribonuclease H"/>
    <property type="match status" value="1"/>
</dbReference>
<dbReference type="OrthoDB" id="9776650at2"/>
<dbReference type="FunFam" id="3.30.420.10:FF:000045">
    <property type="entry name" value="3'-5' exonuclease DinG"/>
    <property type="match status" value="1"/>
</dbReference>
<dbReference type="SUPFAM" id="SSF53098">
    <property type="entry name" value="Ribonuclease H-like"/>
    <property type="match status" value="1"/>
</dbReference>